<dbReference type="EC" id="1.8.1.2" evidence="5"/>
<dbReference type="InterPro" id="IPR045854">
    <property type="entry name" value="NO2/SO3_Rdtase_4Fe4S_sf"/>
</dbReference>
<dbReference type="PANTHER" id="PTHR11493">
    <property type="entry name" value="SULFITE REDUCTASE [NADPH] SUBUNIT BETA-RELATED"/>
    <property type="match status" value="1"/>
</dbReference>
<dbReference type="GO" id="GO:0020037">
    <property type="term" value="F:heme binding"/>
    <property type="evidence" value="ECO:0007669"/>
    <property type="project" value="InterPro"/>
</dbReference>
<evidence type="ECO:0000256" key="13">
    <source>
        <dbReference type="ARBA" id="ARBA00023192"/>
    </source>
</evidence>
<evidence type="ECO:0000256" key="10">
    <source>
        <dbReference type="ARBA" id="ARBA00023002"/>
    </source>
</evidence>
<evidence type="ECO:0000259" key="17">
    <source>
        <dbReference type="Pfam" id="PF01077"/>
    </source>
</evidence>
<dbReference type="GO" id="GO:0046872">
    <property type="term" value="F:metal ion binding"/>
    <property type="evidence" value="ECO:0007669"/>
    <property type="project" value="UniProtKB-KW"/>
</dbReference>
<organism evidence="19 20">
    <name type="scientific">Leucothrix pacifica</name>
    <dbReference type="NCBI Taxonomy" id="1247513"/>
    <lineage>
        <taxon>Bacteria</taxon>
        <taxon>Pseudomonadati</taxon>
        <taxon>Pseudomonadota</taxon>
        <taxon>Gammaproteobacteria</taxon>
        <taxon>Thiotrichales</taxon>
        <taxon>Thiotrichaceae</taxon>
        <taxon>Leucothrix</taxon>
    </lineage>
</organism>
<keyword evidence="11" id="KW-0408">Iron</keyword>
<protein>
    <recommendedName>
        <fullName evidence="5">assimilatory sulfite reductase (NADPH)</fullName>
        <ecNumber evidence="5">1.8.1.2</ecNumber>
    </recommendedName>
</protein>
<keyword evidence="12" id="KW-0411">Iron-sulfur</keyword>
<dbReference type="InterPro" id="IPR036136">
    <property type="entry name" value="Nit/Sulf_reduc_fer-like_dom_sf"/>
</dbReference>
<accession>A0A317C6U6</accession>
<keyword evidence="7" id="KW-0349">Heme</keyword>
<comment type="cofactor">
    <cofactor evidence="1">
        <name>siroheme</name>
        <dbReference type="ChEBI" id="CHEBI:60052"/>
    </cofactor>
</comment>
<dbReference type="InterPro" id="IPR005117">
    <property type="entry name" value="NiRdtase/SiRdtase_haem-b_fer"/>
</dbReference>
<keyword evidence="8" id="KW-0479">Metal-binding</keyword>
<evidence type="ECO:0000256" key="1">
    <source>
        <dbReference type="ARBA" id="ARBA00001929"/>
    </source>
</evidence>
<evidence type="ECO:0000256" key="8">
    <source>
        <dbReference type="ARBA" id="ARBA00022723"/>
    </source>
</evidence>
<dbReference type="InterPro" id="IPR006067">
    <property type="entry name" value="NO2/SO3_Rdtase_4Fe4S_dom"/>
</dbReference>
<sequence>MTFATPTKKTPGVVAPGSSDVETFKDDSDYLRGSLVESFANPLTGAITEADTQLIKFHGAYQQDDRDQRLRRQEKKLEPAYSFMIRMRMPGGELTADQWKKIDEISNTYGNETIKLSSRQAVQFHGIIKFDLKKSIQMMDEALLDSIAGCGDVNRNVMCTPDPSLSKANEEVYAYAKTISEHLMPSSRAYHEIWLDEGKGEGRELVIGGEEEIEPLYGKHYLPRKFKIGIAIPPYNDSDVYINDIGLIAIVENDKLLGFNVAVGGGLGMTFGRDDTMPRLASEIGFCTPDQVLDVCAEIMMIQRDYGNRQDRKLSRFKYTIDKYGLEWFSEELHNRLGYSLDAVRPAVFTTTADQYGWHKDRHGKWHLLLHVEHGRIRDTKQLQQKTALLQIAEKNLCGFRLTANQNMLLHGIKTADKKKIEKILEQNGQYADGRELSGMRRNSIACVSMNTCPLGMAEAERYLPTLITKLEPILEKHGLLQDEIKIRMTGCPNGCGRSVMAEIGLIGKSLGRYNMYLGGDHQGLRLNTLYRENIDEATILELLDGLFEDYAANREASESFGDFAIRQAWVAPTENRIGYFSLAS</sequence>
<evidence type="ECO:0000313" key="20">
    <source>
        <dbReference type="Proteomes" id="UP000245539"/>
    </source>
</evidence>
<dbReference type="GO" id="GO:0004783">
    <property type="term" value="F:sulfite reductase (NADPH) activity"/>
    <property type="evidence" value="ECO:0007669"/>
    <property type="project" value="UniProtKB-EC"/>
</dbReference>
<keyword evidence="6" id="KW-0004">4Fe-4S</keyword>
<proteinExistence type="inferred from homology"/>
<dbReference type="PRINTS" id="PR00397">
    <property type="entry name" value="SIROHAEM"/>
</dbReference>
<dbReference type="GO" id="GO:0051539">
    <property type="term" value="F:4 iron, 4 sulfur cluster binding"/>
    <property type="evidence" value="ECO:0007669"/>
    <property type="project" value="UniProtKB-KW"/>
</dbReference>
<evidence type="ECO:0000313" key="19">
    <source>
        <dbReference type="EMBL" id="PWQ94356.1"/>
    </source>
</evidence>
<keyword evidence="13" id="KW-0028">Amino-acid biosynthesis</keyword>
<comment type="catalytic activity">
    <reaction evidence="14">
        <text>hydrogen sulfide + 3 NADP(+) + 3 H2O = sulfite + 3 NADPH + 4 H(+)</text>
        <dbReference type="Rhea" id="RHEA:13801"/>
        <dbReference type="ChEBI" id="CHEBI:15377"/>
        <dbReference type="ChEBI" id="CHEBI:15378"/>
        <dbReference type="ChEBI" id="CHEBI:17359"/>
        <dbReference type="ChEBI" id="CHEBI:29919"/>
        <dbReference type="ChEBI" id="CHEBI:57783"/>
        <dbReference type="ChEBI" id="CHEBI:58349"/>
        <dbReference type="EC" id="1.8.1.2"/>
    </reaction>
</comment>
<name>A0A317C6U6_9GAMM</name>
<dbReference type="Gene3D" id="3.30.413.10">
    <property type="entry name" value="Sulfite Reductase Hemoprotein, domain 1"/>
    <property type="match status" value="2"/>
</dbReference>
<feature type="domain" description="Nitrite/sulphite reductase 4Fe-4S" evidence="17">
    <location>
        <begin position="177"/>
        <end position="338"/>
    </location>
</feature>
<dbReference type="NCBIfam" id="NF010029">
    <property type="entry name" value="PRK13504.1"/>
    <property type="match status" value="1"/>
</dbReference>
<comment type="function">
    <text evidence="15">Component of the sulfite reductase complex that catalyzes the 6-electron reduction of sulfite to sulfide. This is one of several activities required for the biosynthesis of L-cysteine from sulfate.</text>
</comment>
<comment type="caution">
    <text evidence="19">The sequence shown here is derived from an EMBL/GenBank/DDBJ whole genome shotgun (WGS) entry which is preliminary data.</text>
</comment>
<dbReference type="RefSeq" id="WP_109838885.1">
    <property type="nucleotide sequence ID" value="NZ_QGKM01000056.1"/>
</dbReference>
<dbReference type="EMBL" id="QGKM01000056">
    <property type="protein sequence ID" value="PWQ94356.1"/>
    <property type="molecule type" value="Genomic_DNA"/>
</dbReference>
<keyword evidence="20" id="KW-1185">Reference proteome</keyword>
<dbReference type="OrthoDB" id="3189055at2"/>
<dbReference type="Pfam" id="PF01077">
    <property type="entry name" value="NIR_SIR"/>
    <property type="match status" value="1"/>
</dbReference>
<dbReference type="SUPFAM" id="SSF56014">
    <property type="entry name" value="Nitrite and sulphite reductase 4Fe-4S domain-like"/>
    <property type="match status" value="2"/>
</dbReference>
<evidence type="ECO:0000256" key="9">
    <source>
        <dbReference type="ARBA" id="ARBA00022857"/>
    </source>
</evidence>
<comment type="cofactor">
    <cofactor evidence="2">
        <name>[4Fe-4S] cluster</name>
        <dbReference type="ChEBI" id="CHEBI:49883"/>
    </cofactor>
</comment>
<dbReference type="PROSITE" id="PS00365">
    <property type="entry name" value="NIR_SIR"/>
    <property type="match status" value="1"/>
</dbReference>
<feature type="domain" description="Nitrite/Sulfite reductase ferredoxin-like" evidence="18">
    <location>
        <begin position="359"/>
        <end position="427"/>
    </location>
</feature>
<comment type="similarity">
    <text evidence="4">Belongs to the nitrite and sulfite reductase 4Fe-4S domain family.</text>
</comment>
<evidence type="ECO:0000256" key="4">
    <source>
        <dbReference type="ARBA" id="ARBA00010429"/>
    </source>
</evidence>
<evidence type="ECO:0000256" key="2">
    <source>
        <dbReference type="ARBA" id="ARBA00001966"/>
    </source>
</evidence>
<evidence type="ECO:0000256" key="14">
    <source>
        <dbReference type="ARBA" id="ARBA00052219"/>
    </source>
</evidence>
<keyword evidence="10" id="KW-0560">Oxidoreductase</keyword>
<evidence type="ECO:0000256" key="6">
    <source>
        <dbReference type="ARBA" id="ARBA00022485"/>
    </source>
</evidence>
<dbReference type="FunFam" id="3.30.413.10:FF:000003">
    <property type="entry name" value="Sulfite reductase [NADPH] hemoprotein beta-component"/>
    <property type="match status" value="1"/>
</dbReference>
<dbReference type="AlphaFoldDB" id="A0A317C6U6"/>
<gene>
    <name evidence="19" type="ORF">DKW60_17120</name>
</gene>
<evidence type="ECO:0000256" key="15">
    <source>
        <dbReference type="ARBA" id="ARBA00057160"/>
    </source>
</evidence>
<dbReference type="GO" id="GO:0000103">
    <property type="term" value="P:sulfate assimilation"/>
    <property type="evidence" value="ECO:0007669"/>
    <property type="project" value="UniProtKB-ARBA"/>
</dbReference>
<keyword evidence="9" id="KW-0521">NADP</keyword>
<evidence type="ECO:0000259" key="18">
    <source>
        <dbReference type="Pfam" id="PF03460"/>
    </source>
</evidence>
<evidence type="ECO:0000256" key="5">
    <source>
        <dbReference type="ARBA" id="ARBA00012604"/>
    </source>
</evidence>
<keyword evidence="13" id="KW-0198">Cysteine biosynthesis</keyword>
<evidence type="ECO:0000256" key="16">
    <source>
        <dbReference type="ARBA" id="ARBA00062253"/>
    </source>
</evidence>
<dbReference type="GO" id="GO:0050311">
    <property type="term" value="F:sulfite reductase (ferredoxin) activity"/>
    <property type="evidence" value="ECO:0007669"/>
    <property type="project" value="TreeGrafter"/>
</dbReference>
<comment type="subunit">
    <text evidence="16">Alpha(8)-beta(8). The alpha component is a flavoprotein, the beta component is a hemoprotein.</text>
</comment>
<dbReference type="InterPro" id="IPR045169">
    <property type="entry name" value="NO2/SO3_Rdtase_4Fe4S_prot"/>
</dbReference>
<evidence type="ECO:0000256" key="7">
    <source>
        <dbReference type="ARBA" id="ARBA00022617"/>
    </source>
</evidence>
<evidence type="ECO:0000256" key="3">
    <source>
        <dbReference type="ARBA" id="ARBA00004774"/>
    </source>
</evidence>
<dbReference type="InterPro" id="IPR006066">
    <property type="entry name" value="NO2/SO3_Rdtase_FeS/sirohaem_BS"/>
</dbReference>
<feature type="domain" description="Nitrite/Sulfite reductase ferredoxin-like" evidence="18">
    <location>
        <begin position="81"/>
        <end position="141"/>
    </location>
</feature>
<dbReference type="GO" id="GO:0019344">
    <property type="term" value="P:cysteine biosynthetic process"/>
    <property type="evidence" value="ECO:0007669"/>
    <property type="project" value="UniProtKB-KW"/>
</dbReference>
<dbReference type="PANTHER" id="PTHR11493:SF47">
    <property type="entry name" value="SULFITE REDUCTASE [NADPH] SUBUNIT BETA"/>
    <property type="match status" value="1"/>
</dbReference>
<dbReference type="SUPFAM" id="SSF55124">
    <property type="entry name" value="Nitrite/Sulfite reductase N-terminal domain-like"/>
    <property type="match status" value="2"/>
</dbReference>
<evidence type="ECO:0000256" key="11">
    <source>
        <dbReference type="ARBA" id="ARBA00023004"/>
    </source>
</evidence>
<dbReference type="GO" id="GO:0009337">
    <property type="term" value="C:sulfite reductase complex (NADPH)"/>
    <property type="evidence" value="ECO:0007669"/>
    <property type="project" value="TreeGrafter"/>
</dbReference>
<evidence type="ECO:0000256" key="12">
    <source>
        <dbReference type="ARBA" id="ARBA00023014"/>
    </source>
</evidence>
<dbReference type="Proteomes" id="UP000245539">
    <property type="component" value="Unassembled WGS sequence"/>
</dbReference>
<reference evidence="19 20" key="1">
    <citation type="submission" date="2018-05" db="EMBL/GenBank/DDBJ databases">
        <title>Leucothrix arctica sp. nov., isolated from Arctic seawater.</title>
        <authorList>
            <person name="Choi A."/>
            <person name="Baek K."/>
        </authorList>
    </citation>
    <scope>NUCLEOTIDE SEQUENCE [LARGE SCALE GENOMIC DNA]</scope>
    <source>
        <strain evidence="19 20">JCM 18388</strain>
    </source>
</reference>
<comment type="pathway">
    <text evidence="3">Sulfur metabolism; hydrogen sulfide biosynthesis; hydrogen sulfide from sulfite (NADPH route): step 1/1.</text>
</comment>
<dbReference type="Pfam" id="PF03460">
    <property type="entry name" value="NIR_SIR_ferr"/>
    <property type="match status" value="2"/>
</dbReference>